<dbReference type="AlphaFoldDB" id="A0A5D5ALF1"/>
<evidence type="ECO:0000259" key="1">
    <source>
        <dbReference type="Pfam" id="PF08350"/>
    </source>
</evidence>
<dbReference type="SUPFAM" id="SSF46785">
    <property type="entry name" value="Winged helix' DNA-binding domain"/>
    <property type="match status" value="1"/>
</dbReference>
<keyword evidence="4" id="KW-1185">Reference proteome</keyword>
<feature type="domain" description="Methanogenesis regulatory protein FilR1 middle" evidence="1">
    <location>
        <begin position="121"/>
        <end position="244"/>
    </location>
</feature>
<protein>
    <submittedName>
        <fullName evidence="3">Uncharacterized protein</fullName>
    </submittedName>
</protein>
<dbReference type="InterPro" id="IPR057527">
    <property type="entry name" value="HVO_A0261-like_N"/>
</dbReference>
<comment type="caution">
    <text evidence="3">The sequence shown here is derived from an EMBL/GenBank/DDBJ whole genome shotgun (WGS) entry which is preliminary data.</text>
</comment>
<dbReference type="InterPro" id="IPR036390">
    <property type="entry name" value="WH_DNA-bd_sf"/>
</dbReference>
<dbReference type="Pfam" id="PF08350">
    <property type="entry name" value="FilR1_middle"/>
    <property type="match status" value="1"/>
</dbReference>
<dbReference type="Pfam" id="PF25213">
    <property type="entry name" value="HVO_A0261_N"/>
    <property type="match status" value="1"/>
</dbReference>
<evidence type="ECO:0000313" key="3">
    <source>
        <dbReference type="EMBL" id="TYT61944.1"/>
    </source>
</evidence>
<dbReference type="EMBL" id="VTAW01000012">
    <property type="protein sequence ID" value="TYT61944.1"/>
    <property type="molecule type" value="Genomic_DNA"/>
</dbReference>
<dbReference type="RefSeq" id="WP_149081505.1">
    <property type="nucleotide sequence ID" value="NZ_VTAW01000012.1"/>
</dbReference>
<proteinExistence type="predicted"/>
<evidence type="ECO:0000259" key="2">
    <source>
        <dbReference type="Pfam" id="PF25213"/>
    </source>
</evidence>
<dbReference type="InterPro" id="IPR013561">
    <property type="entry name" value="FilR1_middle_dom"/>
</dbReference>
<dbReference type="InterPro" id="IPR036388">
    <property type="entry name" value="WH-like_DNA-bd_sf"/>
</dbReference>
<dbReference type="Gene3D" id="1.10.10.10">
    <property type="entry name" value="Winged helix-like DNA-binding domain superfamily/Winged helix DNA-binding domain"/>
    <property type="match status" value="1"/>
</dbReference>
<evidence type="ECO:0000313" key="4">
    <source>
        <dbReference type="Proteomes" id="UP000324104"/>
    </source>
</evidence>
<reference evidence="3 4" key="1">
    <citation type="submission" date="2019-08" db="EMBL/GenBank/DDBJ databases">
        <title>Archaea genome.</title>
        <authorList>
            <person name="Kajale S."/>
            <person name="Shouche Y."/>
            <person name="Deshpande N."/>
            <person name="Sharma A."/>
        </authorList>
    </citation>
    <scope>NUCLEOTIDE SEQUENCE [LARGE SCALE GENOMIC DNA]</scope>
    <source>
        <strain evidence="3 4">ESP3B_9</strain>
    </source>
</reference>
<feature type="domain" description="HVO-A0261-like N-terminal" evidence="2">
    <location>
        <begin position="8"/>
        <end position="84"/>
    </location>
</feature>
<organism evidence="3 4">
    <name type="scientific">Natrialba swarupiae</name>
    <dbReference type="NCBI Taxonomy" id="2448032"/>
    <lineage>
        <taxon>Archaea</taxon>
        <taxon>Methanobacteriati</taxon>
        <taxon>Methanobacteriota</taxon>
        <taxon>Stenosarchaea group</taxon>
        <taxon>Halobacteria</taxon>
        <taxon>Halobacteriales</taxon>
        <taxon>Natrialbaceae</taxon>
        <taxon>Natrialba</taxon>
    </lineage>
</organism>
<gene>
    <name evidence="3" type="ORF">FYC77_10740</name>
</gene>
<accession>A0A5D5ALF1</accession>
<name>A0A5D5ALF1_9EURY</name>
<dbReference type="Proteomes" id="UP000324104">
    <property type="component" value="Unassembled WGS sequence"/>
</dbReference>
<sequence>MGYDRGKQLFSSPHRLELLRALRSEPADTKGLTDELSVSRVTVQRHVNCCSTLGWVRKREGRYELTPVGTHVCKAATTFLDRLSVLEDHEEVVRTLAAVDDSFDPLFLADATISVAEPNDPHEPIIHYRDAMTETETASVRGIMPVFSELFVEIHREHVEAGIETEVIVSRSALETAPPPSDDIPASIFTLYVLEESLEVGLTLTDETALVGVHDDRTFVACIESTDPAFREWCTDLYERYRERATRVSFEATTDAENR</sequence>